<feature type="transmembrane region" description="Helical" evidence="5">
    <location>
        <begin position="63"/>
        <end position="82"/>
    </location>
</feature>
<sequence length="201" mass="22394">MGISATFGSRGRWAYAALVIAIIALAGFAEWEMGRVLICKCGYVKLWHGVAASSENSQHLADWYTFSHVIHGFALYGILALVASRFRRRGVDCSIGLRLAIATFAESAWEVFENTPFIINRYRAVTISLDYFGDSVVNSTADIAFMALGFWLAMRLPVWATLALTAVMEVAVGYWIRDNLTLNIIMLLYPFPAILRWQQGG</sequence>
<feature type="transmembrane region" description="Helical" evidence="5">
    <location>
        <begin position="158"/>
        <end position="176"/>
    </location>
</feature>
<evidence type="ECO:0000256" key="2">
    <source>
        <dbReference type="ARBA" id="ARBA00022692"/>
    </source>
</evidence>
<keyword evidence="2 5" id="KW-0812">Transmembrane</keyword>
<accession>A0A1G2L9Y6</accession>
<dbReference type="Pfam" id="PF10755">
    <property type="entry name" value="DUF2585"/>
    <property type="match status" value="1"/>
</dbReference>
<reference evidence="6 7" key="1">
    <citation type="journal article" date="2016" name="Nat. Commun.">
        <title>Thousands of microbial genomes shed light on interconnected biogeochemical processes in an aquifer system.</title>
        <authorList>
            <person name="Anantharaman K."/>
            <person name="Brown C.T."/>
            <person name="Hug L.A."/>
            <person name="Sharon I."/>
            <person name="Castelle C.J."/>
            <person name="Probst A.J."/>
            <person name="Thomas B.C."/>
            <person name="Singh A."/>
            <person name="Wilkins M.J."/>
            <person name="Karaoz U."/>
            <person name="Brodie E.L."/>
            <person name="Williams K.H."/>
            <person name="Hubbard S.S."/>
            <person name="Banfield J.F."/>
        </authorList>
    </citation>
    <scope>NUCLEOTIDE SEQUENCE [LARGE SCALE GENOMIC DNA]</scope>
</reference>
<evidence type="ECO:0000256" key="4">
    <source>
        <dbReference type="ARBA" id="ARBA00023136"/>
    </source>
</evidence>
<dbReference type="AlphaFoldDB" id="A0A1G2L9Y6"/>
<keyword evidence="1" id="KW-1003">Cell membrane</keyword>
<proteinExistence type="inferred from homology"/>
<protein>
    <submittedName>
        <fullName evidence="6">Uncharacterized protein</fullName>
    </submittedName>
</protein>
<dbReference type="EMBL" id="MHQT01000040">
    <property type="protein sequence ID" value="OHA08435.1"/>
    <property type="molecule type" value="Genomic_DNA"/>
</dbReference>
<feature type="transmembrane region" description="Helical" evidence="5">
    <location>
        <begin position="131"/>
        <end position="152"/>
    </location>
</feature>
<feature type="transmembrane region" description="Helical" evidence="5">
    <location>
        <begin position="12"/>
        <end position="29"/>
    </location>
</feature>
<evidence type="ECO:0000256" key="1">
    <source>
        <dbReference type="ARBA" id="ARBA00022475"/>
    </source>
</evidence>
<keyword evidence="4 5" id="KW-0472">Membrane</keyword>
<organism evidence="6 7">
    <name type="scientific">Candidatus Sungbacteria bacterium RIFCSPLOWO2_01_FULL_60_25</name>
    <dbReference type="NCBI Taxonomy" id="1802281"/>
    <lineage>
        <taxon>Bacteria</taxon>
        <taxon>Candidatus Sungiibacteriota</taxon>
    </lineage>
</organism>
<dbReference type="Proteomes" id="UP000178977">
    <property type="component" value="Unassembled WGS sequence"/>
</dbReference>
<dbReference type="HAMAP" id="MF_01514">
    <property type="entry name" value="UPF0314"/>
    <property type="match status" value="1"/>
</dbReference>
<dbReference type="InterPro" id="IPR019691">
    <property type="entry name" value="DUF2585"/>
</dbReference>
<comment type="caution">
    <text evidence="6">The sequence shown here is derived from an EMBL/GenBank/DDBJ whole genome shotgun (WGS) entry which is preliminary data.</text>
</comment>
<dbReference type="NCBIfam" id="NF002099">
    <property type="entry name" value="PRK00944.1"/>
    <property type="match status" value="1"/>
</dbReference>
<evidence type="ECO:0000256" key="3">
    <source>
        <dbReference type="ARBA" id="ARBA00022989"/>
    </source>
</evidence>
<gene>
    <name evidence="6" type="ORF">A3A44_00820</name>
</gene>
<evidence type="ECO:0000313" key="6">
    <source>
        <dbReference type="EMBL" id="OHA08435.1"/>
    </source>
</evidence>
<evidence type="ECO:0000256" key="5">
    <source>
        <dbReference type="SAM" id="Phobius"/>
    </source>
</evidence>
<dbReference type="STRING" id="1802281.A3A44_00820"/>
<keyword evidence="3 5" id="KW-1133">Transmembrane helix</keyword>
<evidence type="ECO:0000313" key="7">
    <source>
        <dbReference type="Proteomes" id="UP000178977"/>
    </source>
</evidence>
<dbReference type="GO" id="GO:0005886">
    <property type="term" value="C:plasma membrane"/>
    <property type="evidence" value="ECO:0007669"/>
    <property type="project" value="InterPro"/>
</dbReference>
<name>A0A1G2L9Y6_9BACT</name>